<evidence type="ECO:0000313" key="1">
    <source>
        <dbReference type="EMBL" id="VCY81762.1"/>
    </source>
</evidence>
<sequence length="271" mass="30948">MQSEIITQKNGKGIFDRKAWLTESKQLYLSAKLLRSEGERNKKLLRTASKKSPIVHEYIDIASATDKTSRLMLGYAFEMLLKSAILLMNLGARKKAIENEFCNYGHKLDCMAVDLGLPLTVDELKLLKVASRDIVLNARYPIGIVDDNKYITELNERNIQLADENIFRDMVSLYDKIKSIVAKFDNDVANCANFNMLRLSEFTLFMRNGGGLSSRAIVIFSDKFPKVSKRKSYLKKAIEEHAGKVAFLYTYRWSSFSFFEDTGKKLIPLVE</sequence>
<dbReference type="RefSeq" id="WP_016570101.1">
    <property type="nucleotide sequence ID" value="NZ_CP023346.1"/>
</dbReference>
<dbReference type="EMBL" id="UWXJ01000001">
    <property type="protein sequence ID" value="VCY81762.1"/>
    <property type="molecule type" value="Genomic_DNA"/>
</dbReference>
<accession>A0A3P5DKM9</accession>
<evidence type="ECO:0000313" key="2">
    <source>
        <dbReference type="Proteomes" id="UP000281521"/>
    </source>
</evidence>
<proteinExistence type="predicted"/>
<dbReference type="Proteomes" id="UP000281521">
    <property type="component" value="Unassembled WGS sequence"/>
</dbReference>
<name>A0A3P5DKM9_ECOLX</name>
<organism evidence="1 2">
    <name type="scientific">Escherichia coli</name>
    <dbReference type="NCBI Taxonomy" id="562"/>
    <lineage>
        <taxon>Bacteria</taxon>
        <taxon>Pseudomonadati</taxon>
        <taxon>Pseudomonadota</taxon>
        <taxon>Gammaproteobacteria</taxon>
        <taxon>Enterobacterales</taxon>
        <taxon>Enterobacteriaceae</taxon>
        <taxon>Escherichia</taxon>
    </lineage>
</organism>
<dbReference type="AlphaFoldDB" id="A0A3P5DKM9"/>
<gene>
    <name evidence="1" type="ORF">BANRA_00389</name>
</gene>
<protein>
    <submittedName>
        <fullName evidence="1">Uncharacterized protein</fullName>
    </submittedName>
</protein>
<reference evidence="1 2" key="1">
    <citation type="submission" date="2018-10" db="EMBL/GenBank/DDBJ databases">
        <authorList>
            <person name="Noll B N."/>
        </authorList>
    </citation>
    <scope>NUCLEOTIDE SEQUENCE [LARGE SCALE GENOMIC DNA]</scope>
    <source>
        <strain evidence="1">Ecoli022</strain>
    </source>
</reference>